<feature type="domain" description="EF-hand" evidence="3">
    <location>
        <begin position="117"/>
        <end position="151"/>
    </location>
</feature>
<dbReference type="AlphaFoldDB" id="A0AAW1P827"/>
<dbReference type="SUPFAM" id="SSF47473">
    <property type="entry name" value="EF-hand"/>
    <property type="match status" value="1"/>
</dbReference>
<protein>
    <recommendedName>
        <fullName evidence="3">EF-hand domain-containing protein</fullName>
    </recommendedName>
</protein>
<reference evidence="4 5" key="1">
    <citation type="journal article" date="2024" name="Nat. Commun.">
        <title>Phylogenomics reveals the evolutionary origins of lichenization in chlorophyte algae.</title>
        <authorList>
            <person name="Puginier C."/>
            <person name="Libourel C."/>
            <person name="Otte J."/>
            <person name="Skaloud P."/>
            <person name="Haon M."/>
            <person name="Grisel S."/>
            <person name="Petersen M."/>
            <person name="Berrin J.G."/>
            <person name="Delaux P.M."/>
            <person name="Dal Grande F."/>
            <person name="Keller J."/>
        </authorList>
    </citation>
    <scope>NUCLEOTIDE SEQUENCE [LARGE SCALE GENOMIC DNA]</scope>
    <source>
        <strain evidence="4 5">SAG 2043</strain>
    </source>
</reference>
<name>A0AAW1P827_9CHLO</name>
<dbReference type="CDD" id="cd00051">
    <property type="entry name" value="EFh"/>
    <property type="match status" value="1"/>
</dbReference>
<evidence type="ECO:0000256" key="1">
    <source>
        <dbReference type="ARBA" id="ARBA00022737"/>
    </source>
</evidence>
<dbReference type="GO" id="GO:0005509">
    <property type="term" value="F:calcium ion binding"/>
    <property type="evidence" value="ECO:0007669"/>
    <property type="project" value="InterPro"/>
</dbReference>
<evidence type="ECO:0000256" key="2">
    <source>
        <dbReference type="ARBA" id="ARBA00022837"/>
    </source>
</evidence>
<gene>
    <name evidence="4" type="ORF">WJX72_003552</name>
</gene>
<evidence type="ECO:0000313" key="4">
    <source>
        <dbReference type="EMBL" id="KAK9804252.1"/>
    </source>
</evidence>
<keyword evidence="2" id="KW-0106">Calcium</keyword>
<dbReference type="InterPro" id="IPR018247">
    <property type="entry name" value="EF_Hand_1_Ca_BS"/>
</dbReference>
<keyword evidence="1" id="KW-0677">Repeat</keyword>
<dbReference type="Gene3D" id="1.10.238.10">
    <property type="entry name" value="EF-hand"/>
    <property type="match status" value="1"/>
</dbReference>
<dbReference type="PROSITE" id="PS00018">
    <property type="entry name" value="EF_HAND_1"/>
    <property type="match status" value="1"/>
</dbReference>
<proteinExistence type="predicted"/>
<comment type="caution">
    <text evidence="4">The sequence shown here is derived from an EMBL/GenBank/DDBJ whole genome shotgun (WGS) entry which is preliminary data.</text>
</comment>
<evidence type="ECO:0000259" key="3">
    <source>
        <dbReference type="PROSITE" id="PS50222"/>
    </source>
</evidence>
<dbReference type="EMBL" id="JALJOR010000018">
    <property type="protein sequence ID" value="KAK9804252.1"/>
    <property type="molecule type" value="Genomic_DNA"/>
</dbReference>
<evidence type="ECO:0000313" key="5">
    <source>
        <dbReference type="Proteomes" id="UP001489004"/>
    </source>
</evidence>
<sequence>MQQQAASGPAFRKHACESFQLFDEGTNGWLDRSGVKCALASLLGYKPTPLEVDRVMQRCPCGQVDMTTFVQYAEARLAMRDPDEHMRNIFKAFDQRRAGFITCQDLHTAVQQSAPHIPARTVDTMFDELDADGDGRVSCREFMAMMRTPLQ</sequence>
<dbReference type="SMART" id="SM00054">
    <property type="entry name" value="EFh"/>
    <property type="match status" value="2"/>
</dbReference>
<dbReference type="Proteomes" id="UP001489004">
    <property type="component" value="Unassembled WGS sequence"/>
</dbReference>
<dbReference type="FunFam" id="1.10.238.10:FF:000001">
    <property type="entry name" value="Calmodulin 1"/>
    <property type="match status" value="1"/>
</dbReference>
<dbReference type="InterPro" id="IPR011992">
    <property type="entry name" value="EF-hand-dom_pair"/>
</dbReference>
<feature type="domain" description="EF-hand" evidence="3">
    <location>
        <begin position="81"/>
        <end position="116"/>
    </location>
</feature>
<dbReference type="InterPro" id="IPR002048">
    <property type="entry name" value="EF_hand_dom"/>
</dbReference>
<dbReference type="Pfam" id="PF13499">
    <property type="entry name" value="EF-hand_7"/>
    <property type="match status" value="1"/>
</dbReference>
<organism evidence="4 5">
    <name type="scientific">[Myrmecia] bisecta</name>
    <dbReference type="NCBI Taxonomy" id="41462"/>
    <lineage>
        <taxon>Eukaryota</taxon>
        <taxon>Viridiplantae</taxon>
        <taxon>Chlorophyta</taxon>
        <taxon>core chlorophytes</taxon>
        <taxon>Trebouxiophyceae</taxon>
        <taxon>Trebouxiales</taxon>
        <taxon>Trebouxiaceae</taxon>
        <taxon>Myrmecia</taxon>
    </lineage>
</organism>
<dbReference type="PROSITE" id="PS50222">
    <property type="entry name" value="EF_HAND_2"/>
    <property type="match status" value="2"/>
</dbReference>
<keyword evidence="5" id="KW-1185">Reference proteome</keyword>
<accession>A0AAW1P827</accession>
<dbReference type="InterPro" id="IPR050403">
    <property type="entry name" value="Myosin_RLC"/>
</dbReference>
<dbReference type="PANTHER" id="PTHR23049">
    <property type="entry name" value="MYOSIN REGULATORY LIGHT CHAIN 2"/>
    <property type="match status" value="1"/>
</dbReference>